<feature type="transmembrane region" description="Helical" evidence="1">
    <location>
        <begin position="203"/>
        <end position="224"/>
    </location>
</feature>
<name>A0AA35SCD7_GEOBA</name>
<keyword evidence="3" id="KW-1185">Reference proteome</keyword>
<comment type="caution">
    <text evidence="2">The sequence shown here is derived from an EMBL/GenBank/DDBJ whole genome shotgun (WGS) entry which is preliminary data.</text>
</comment>
<keyword evidence="1" id="KW-0812">Transmembrane</keyword>
<feature type="transmembrane region" description="Helical" evidence="1">
    <location>
        <begin position="36"/>
        <end position="54"/>
    </location>
</feature>
<protein>
    <submittedName>
        <fullName evidence="2">Uncharacterized protein</fullName>
    </submittedName>
</protein>
<feature type="transmembrane region" description="Helical" evidence="1">
    <location>
        <begin position="299"/>
        <end position="318"/>
    </location>
</feature>
<evidence type="ECO:0000256" key="1">
    <source>
        <dbReference type="SAM" id="Phobius"/>
    </source>
</evidence>
<sequence length="371" mass="42371">MCQFWNLQFFKTILPPFCIGDNVTGIQAHMLNFIPAIYPFVLIITSCILMELHARNVKMIGILSKPFTIIFSKARITVVTGDAVFQAFSSLIFLSNTSVLSALFQLSYTENVYNSTTILKIKVFYRDPTVEWPSYKYLPYLLTGVLVLFFISVIPSVLLCIYPTRVYRHLSRFLSARKRLAITAFAEALHSCFKDGLNGTRDYRALAGAQLFIILLSAMATMFLDFLNHHNVTMDVVSTYTVRILLWMMFVCLVSYVKPCKSAIANVSLSFHLILFGILDCVRYLWWYDSYARTYPLELTFIATLLTPHILVALWAGYTLTKHTLTRFGYQFHGPGCKEALSDKANGVRRCLSRRNSGYQELQEQCDTTGR</sequence>
<dbReference type="AlphaFoldDB" id="A0AA35SCD7"/>
<feature type="transmembrane region" description="Helical" evidence="1">
    <location>
        <begin position="137"/>
        <end position="162"/>
    </location>
</feature>
<feature type="transmembrane region" description="Helical" evidence="1">
    <location>
        <begin position="236"/>
        <end position="257"/>
    </location>
</feature>
<feature type="transmembrane region" description="Helical" evidence="1">
    <location>
        <begin position="269"/>
        <end position="287"/>
    </location>
</feature>
<evidence type="ECO:0000313" key="3">
    <source>
        <dbReference type="Proteomes" id="UP001174909"/>
    </source>
</evidence>
<dbReference type="Proteomes" id="UP001174909">
    <property type="component" value="Unassembled WGS sequence"/>
</dbReference>
<proteinExistence type="predicted"/>
<keyword evidence="1" id="KW-0472">Membrane</keyword>
<reference evidence="2" key="1">
    <citation type="submission" date="2023-03" db="EMBL/GenBank/DDBJ databases">
        <authorList>
            <person name="Steffen K."/>
            <person name="Cardenas P."/>
        </authorList>
    </citation>
    <scope>NUCLEOTIDE SEQUENCE</scope>
</reference>
<organism evidence="2 3">
    <name type="scientific">Geodia barretti</name>
    <name type="common">Barrett's horny sponge</name>
    <dbReference type="NCBI Taxonomy" id="519541"/>
    <lineage>
        <taxon>Eukaryota</taxon>
        <taxon>Metazoa</taxon>
        <taxon>Porifera</taxon>
        <taxon>Demospongiae</taxon>
        <taxon>Heteroscleromorpha</taxon>
        <taxon>Tetractinellida</taxon>
        <taxon>Astrophorina</taxon>
        <taxon>Geodiidae</taxon>
        <taxon>Geodia</taxon>
    </lineage>
</organism>
<gene>
    <name evidence="2" type="ORF">GBAR_LOCUS15031</name>
</gene>
<feature type="transmembrane region" description="Helical" evidence="1">
    <location>
        <begin position="74"/>
        <end position="94"/>
    </location>
</feature>
<evidence type="ECO:0000313" key="2">
    <source>
        <dbReference type="EMBL" id="CAI8026071.1"/>
    </source>
</evidence>
<keyword evidence="1" id="KW-1133">Transmembrane helix</keyword>
<dbReference type="EMBL" id="CASHTH010002198">
    <property type="protein sequence ID" value="CAI8026071.1"/>
    <property type="molecule type" value="Genomic_DNA"/>
</dbReference>
<accession>A0AA35SCD7</accession>